<evidence type="ECO:0000313" key="2">
    <source>
        <dbReference type="EMBL" id="MDR6218660.1"/>
    </source>
</evidence>
<evidence type="ECO:0000256" key="1">
    <source>
        <dbReference type="SAM" id="MobiDB-lite"/>
    </source>
</evidence>
<dbReference type="EMBL" id="JAVDQK010000005">
    <property type="protein sequence ID" value="MDR6218660.1"/>
    <property type="molecule type" value="Genomic_DNA"/>
</dbReference>
<sequence>MTTERLPSRMTNPYEGATPTPDGTPDMTFEYAGRPHRILSRAGQLTAYVLVQAHVGETLAGLAHRTRIEGLWVVTFDNRAGTRVMVRDGTVIPYL</sequence>
<name>A0AAE4BM35_9DEIO</name>
<gene>
    <name evidence="2" type="ORF">J2Y00_002257</name>
</gene>
<evidence type="ECO:0000313" key="3">
    <source>
        <dbReference type="Proteomes" id="UP001185331"/>
    </source>
</evidence>
<organism evidence="2 3">
    <name type="scientific">Deinococcus soli</name>
    <name type="common">ex Cha et al. 2016</name>
    <dbReference type="NCBI Taxonomy" id="1309411"/>
    <lineage>
        <taxon>Bacteria</taxon>
        <taxon>Thermotogati</taxon>
        <taxon>Deinococcota</taxon>
        <taxon>Deinococci</taxon>
        <taxon>Deinococcales</taxon>
        <taxon>Deinococcaceae</taxon>
        <taxon>Deinococcus</taxon>
    </lineage>
</organism>
<comment type="caution">
    <text evidence="2">The sequence shown here is derived from an EMBL/GenBank/DDBJ whole genome shotgun (WGS) entry which is preliminary data.</text>
</comment>
<dbReference type="RefSeq" id="WP_309853141.1">
    <property type="nucleotide sequence ID" value="NZ_JAVDQJ010000004.1"/>
</dbReference>
<accession>A0AAE4BM35</accession>
<proteinExistence type="predicted"/>
<dbReference type="Proteomes" id="UP001185331">
    <property type="component" value="Unassembled WGS sequence"/>
</dbReference>
<dbReference type="AlphaFoldDB" id="A0AAE4BM35"/>
<reference evidence="2" key="1">
    <citation type="submission" date="2023-07" db="EMBL/GenBank/DDBJ databases">
        <title>Sorghum-associated microbial communities from plants grown in Nebraska, USA.</title>
        <authorList>
            <person name="Schachtman D."/>
        </authorList>
    </citation>
    <scope>NUCLEOTIDE SEQUENCE</scope>
    <source>
        <strain evidence="2">BE330</strain>
    </source>
</reference>
<protein>
    <submittedName>
        <fullName evidence="2">Uncharacterized protein</fullName>
    </submittedName>
</protein>
<feature type="region of interest" description="Disordered" evidence="1">
    <location>
        <begin position="1"/>
        <end position="27"/>
    </location>
</feature>
<feature type="compositionally biased region" description="Polar residues" evidence="1">
    <location>
        <begin position="1"/>
        <end position="11"/>
    </location>
</feature>